<organism evidence="3 4">
    <name type="scientific">Serendipita vermifera MAFF 305830</name>
    <dbReference type="NCBI Taxonomy" id="933852"/>
    <lineage>
        <taxon>Eukaryota</taxon>
        <taxon>Fungi</taxon>
        <taxon>Dikarya</taxon>
        <taxon>Basidiomycota</taxon>
        <taxon>Agaricomycotina</taxon>
        <taxon>Agaricomycetes</taxon>
        <taxon>Sebacinales</taxon>
        <taxon>Serendipitaceae</taxon>
        <taxon>Serendipita</taxon>
    </lineage>
</organism>
<name>A0A0C3BE52_SERVB</name>
<protein>
    <recommendedName>
        <fullName evidence="5">FZ domain-containing protein</fullName>
    </recommendedName>
</protein>
<gene>
    <name evidence="3" type="ORF">M408DRAFT_328587</name>
</gene>
<dbReference type="GO" id="GO:0098703">
    <property type="term" value="P:calcium ion import across plasma membrane"/>
    <property type="evidence" value="ECO:0007669"/>
    <property type="project" value="InterPro"/>
</dbReference>
<evidence type="ECO:0008006" key="5">
    <source>
        <dbReference type="Google" id="ProtNLM"/>
    </source>
</evidence>
<dbReference type="PANTHER" id="PTHR39142">
    <property type="entry name" value="MID1P"/>
    <property type="match status" value="1"/>
</dbReference>
<proteinExistence type="predicted"/>
<dbReference type="GO" id="GO:0005262">
    <property type="term" value="F:calcium channel activity"/>
    <property type="evidence" value="ECO:0007669"/>
    <property type="project" value="InterPro"/>
</dbReference>
<feature type="compositionally biased region" description="Pro residues" evidence="1">
    <location>
        <begin position="206"/>
        <end position="215"/>
    </location>
</feature>
<keyword evidence="2" id="KW-0732">Signal</keyword>
<reference evidence="4" key="2">
    <citation type="submission" date="2015-01" db="EMBL/GenBank/DDBJ databases">
        <title>Evolutionary Origins and Diversification of the Mycorrhizal Mutualists.</title>
        <authorList>
            <consortium name="DOE Joint Genome Institute"/>
            <consortium name="Mycorrhizal Genomics Consortium"/>
            <person name="Kohler A."/>
            <person name="Kuo A."/>
            <person name="Nagy L.G."/>
            <person name="Floudas D."/>
            <person name="Copeland A."/>
            <person name="Barry K.W."/>
            <person name="Cichocki N."/>
            <person name="Veneault-Fourrey C."/>
            <person name="LaButti K."/>
            <person name="Lindquist E.A."/>
            <person name="Lipzen A."/>
            <person name="Lundell T."/>
            <person name="Morin E."/>
            <person name="Murat C."/>
            <person name="Riley R."/>
            <person name="Ohm R."/>
            <person name="Sun H."/>
            <person name="Tunlid A."/>
            <person name="Henrissat B."/>
            <person name="Grigoriev I.V."/>
            <person name="Hibbett D.S."/>
            <person name="Martin F."/>
        </authorList>
    </citation>
    <scope>NUCLEOTIDE SEQUENCE [LARGE SCALE GENOMIC DNA]</scope>
    <source>
        <strain evidence="4">MAFF 305830</strain>
    </source>
</reference>
<evidence type="ECO:0000313" key="4">
    <source>
        <dbReference type="Proteomes" id="UP000054097"/>
    </source>
</evidence>
<evidence type="ECO:0000256" key="2">
    <source>
        <dbReference type="SAM" id="SignalP"/>
    </source>
</evidence>
<feature type="chain" id="PRO_5002172623" description="FZ domain-containing protein" evidence="2">
    <location>
        <begin position="28"/>
        <end position="530"/>
    </location>
</feature>
<feature type="region of interest" description="Disordered" evidence="1">
    <location>
        <begin position="194"/>
        <end position="222"/>
    </location>
</feature>
<dbReference type="OrthoDB" id="5405745at2759"/>
<dbReference type="Proteomes" id="UP000054097">
    <property type="component" value="Unassembled WGS sequence"/>
</dbReference>
<dbReference type="STRING" id="933852.A0A0C3BE52"/>
<dbReference type="EMBL" id="KN824287">
    <property type="protein sequence ID" value="KIM29726.1"/>
    <property type="molecule type" value="Genomic_DNA"/>
</dbReference>
<dbReference type="Pfam" id="PF12929">
    <property type="entry name" value="Mid1"/>
    <property type="match status" value="1"/>
</dbReference>
<evidence type="ECO:0000313" key="3">
    <source>
        <dbReference type="EMBL" id="KIM29726.1"/>
    </source>
</evidence>
<reference evidence="3 4" key="1">
    <citation type="submission" date="2014-04" db="EMBL/GenBank/DDBJ databases">
        <authorList>
            <consortium name="DOE Joint Genome Institute"/>
            <person name="Kuo A."/>
            <person name="Zuccaro A."/>
            <person name="Kohler A."/>
            <person name="Nagy L.G."/>
            <person name="Floudas D."/>
            <person name="Copeland A."/>
            <person name="Barry K.W."/>
            <person name="Cichocki N."/>
            <person name="Veneault-Fourrey C."/>
            <person name="LaButti K."/>
            <person name="Lindquist E.A."/>
            <person name="Lipzen A."/>
            <person name="Lundell T."/>
            <person name="Morin E."/>
            <person name="Murat C."/>
            <person name="Sun H."/>
            <person name="Tunlid A."/>
            <person name="Henrissat B."/>
            <person name="Grigoriev I.V."/>
            <person name="Hibbett D.S."/>
            <person name="Martin F."/>
            <person name="Nordberg H.P."/>
            <person name="Cantor M.N."/>
            <person name="Hua S.X."/>
        </authorList>
    </citation>
    <scope>NUCLEOTIDE SEQUENCE [LARGE SCALE GENOMIC DNA]</scope>
    <source>
        <strain evidence="3 4">MAFF 305830</strain>
    </source>
</reference>
<dbReference type="HOGENOM" id="CLU_045143_0_0_1"/>
<sequence length="530" mass="55929">MQISLNLPNPLLLLILGLLYAPRSSVAQTLQLDKIASFSITSTQRSLNIALPQSSQPVLLSVELCNLVDGQQTPKFFASTGTGASTSSSRSTTRSSASASSTPGVVVGDGDEPVDVDTGLGVWTSPQTFINGGTLKVQIDPSARSGTWRFNVGLSINVQTPLHAFSSSHPLYGDAASTSALVFSEPISDTAIPFKEPDYPRYDLPSPNPPAPSPPDSTRSSNSTLIVIPTSSLLSADGRSTSTLTSSSCFLQSLAAGNTGPTITPSLVLRSQEEGWRTQFLVDGLQPSTNYTFYTLTAQGSGTRLSAPAYFKTKSAAFTCTLVHSLPFCPGVSWAAPFPPLAGDPTTYDSTNFPTAIQDMLTQSLGNFTASLKTFPCGREIYSIIQSCASCERAYRNWLCSVLVPRCGEIDQSRSLALEPPAALVSRSVGSANTTSASPRLDQTVFSSGDGVTDYMELLPCLETCHAVDRACPPNVQWTCPRKGLNAEKSYGVGFVDIPGDDVSGGGVEGKGNPGKTQDAYGNVWCNAII</sequence>
<dbReference type="AlphaFoldDB" id="A0A0C3BE52"/>
<evidence type="ECO:0000256" key="1">
    <source>
        <dbReference type="SAM" id="MobiDB-lite"/>
    </source>
</evidence>
<accession>A0A0C3BE52</accession>
<dbReference type="InterPro" id="IPR024338">
    <property type="entry name" value="MID1/Yam8"/>
</dbReference>
<dbReference type="PANTHER" id="PTHR39142:SF1">
    <property type="entry name" value="AEL197CP"/>
    <property type="match status" value="1"/>
</dbReference>
<feature type="compositionally biased region" description="Low complexity" evidence="1">
    <location>
        <begin position="78"/>
        <end position="108"/>
    </location>
</feature>
<feature type="region of interest" description="Disordered" evidence="1">
    <location>
        <begin position="78"/>
        <end position="111"/>
    </location>
</feature>
<feature type="signal peptide" evidence="2">
    <location>
        <begin position="1"/>
        <end position="27"/>
    </location>
</feature>
<keyword evidence="4" id="KW-1185">Reference proteome</keyword>